<evidence type="ECO:0000259" key="1">
    <source>
        <dbReference type="PROSITE" id="PS51459"/>
    </source>
</evidence>
<dbReference type="InterPro" id="IPR026287">
    <property type="entry name" value="SoFic-like"/>
</dbReference>
<dbReference type="Pfam" id="PF02661">
    <property type="entry name" value="Fic"/>
    <property type="match status" value="1"/>
</dbReference>
<dbReference type="Gene3D" id="1.10.3290.10">
    <property type="entry name" value="Fido-like domain"/>
    <property type="match status" value="1"/>
</dbReference>
<evidence type="ECO:0000313" key="2">
    <source>
        <dbReference type="EMBL" id="MDO5971040.1"/>
    </source>
</evidence>
<name>A0ABT8WD40_9FLAO</name>
<dbReference type="InterPro" id="IPR003812">
    <property type="entry name" value="Fido"/>
</dbReference>
<proteinExistence type="predicted"/>
<dbReference type="SUPFAM" id="SSF140931">
    <property type="entry name" value="Fic-like"/>
    <property type="match status" value="1"/>
</dbReference>
<dbReference type="Pfam" id="PF21248">
    <property type="entry name" value="SoFic-like_C"/>
    <property type="match status" value="1"/>
</dbReference>
<sequence>MTDFNRNKPYNSLPFLPPKVTLETTIVLRKTIDASRALAQLNGMLTNLPNPTLFLDTIHLQEAKASSEIENIITTNDDLYKSLVADKKFDNPATKEVISYKEALWNGLQLIEKRPFITTNLCVEIVQSIKKNTAGIRTTPRTALKNAKGETIYTPPTGESVIREKLANLEAFINGEDSIDPLIKMAIMHYQFEAIHPFSDGNGRTGRILLLLCLKLEKLLDTPAIYLSEYIIKNKVDYYTKLREVTENEDWEAWIIYMLEMVEFTANKGLQRLKVVTNLMEQMATEIKETLPKVYTKELVEILFRLPYSKRQFLIDAKLGTPKTVGNYLNDLEEAGFLISEKVGKEKLYLNHRLMTVLEAF</sequence>
<dbReference type="RefSeq" id="WP_303278742.1">
    <property type="nucleotide sequence ID" value="NZ_JAUOEK010000140.1"/>
</dbReference>
<dbReference type="PROSITE" id="PS51459">
    <property type="entry name" value="FIDO"/>
    <property type="match status" value="1"/>
</dbReference>
<evidence type="ECO:0000313" key="3">
    <source>
        <dbReference type="Proteomes" id="UP001176883"/>
    </source>
</evidence>
<dbReference type="Proteomes" id="UP001176883">
    <property type="component" value="Unassembled WGS sequence"/>
</dbReference>
<protein>
    <submittedName>
        <fullName evidence="2">Fic/DOC family N-terminal domain-containing protein</fullName>
    </submittedName>
</protein>
<accession>A0ABT8WD40</accession>
<dbReference type="InterPro" id="IPR048770">
    <property type="entry name" value="SoFic-like_C"/>
</dbReference>
<dbReference type="PANTHER" id="PTHR13504">
    <property type="entry name" value="FIDO DOMAIN-CONTAINING PROTEIN DDB_G0283145"/>
    <property type="match status" value="1"/>
</dbReference>
<dbReference type="InterPro" id="IPR025758">
    <property type="entry name" value="Fic/DOC_N"/>
</dbReference>
<dbReference type="InterPro" id="IPR040198">
    <property type="entry name" value="Fido_containing"/>
</dbReference>
<dbReference type="InterPro" id="IPR036597">
    <property type="entry name" value="Fido-like_dom_sf"/>
</dbReference>
<gene>
    <name evidence="2" type="ORF">Q4Q35_14630</name>
</gene>
<keyword evidence="3" id="KW-1185">Reference proteome</keyword>
<reference evidence="2" key="1">
    <citation type="submission" date="2023-07" db="EMBL/GenBank/DDBJ databases">
        <title>Two novel species in the genus Flavivirga.</title>
        <authorList>
            <person name="Kwon K."/>
        </authorList>
    </citation>
    <scope>NUCLEOTIDE SEQUENCE</scope>
    <source>
        <strain evidence="2">KCTC 52353</strain>
    </source>
</reference>
<dbReference type="Pfam" id="PF13784">
    <property type="entry name" value="Fic_N"/>
    <property type="match status" value="1"/>
</dbReference>
<comment type="caution">
    <text evidence="2">The sequence shown here is derived from an EMBL/GenBank/DDBJ whole genome shotgun (WGS) entry which is preliminary data.</text>
</comment>
<dbReference type="EMBL" id="JAUOEK010000140">
    <property type="protein sequence ID" value="MDO5971040.1"/>
    <property type="molecule type" value="Genomic_DNA"/>
</dbReference>
<feature type="domain" description="Fido" evidence="1">
    <location>
        <begin position="117"/>
        <end position="260"/>
    </location>
</feature>
<organism evidence="2 3">
    <name type="scientific">Flavivirga aquimarina</name>
    <dbReference type="NCBI Taxonomy" id="2027862"/>
    <lineage>
        <taxon>Bacteria</taxon>
        <taxon>Pseudomonadati</taxon>
        <taxon>Bacteroidota</taxon>
        <taxon>Flavobacteriia</taxon>
        <taxon>Flavobacteriales</taxon>
        <taxon>Flavobacteriaceae</taxon>
        <taxon>Flavivirga</taxon>
    </lineage>
</organism>
<dbReference type="PIRSF" id="PIRSF038925">
    <property type="entry name" value="AMP-prot_trans"/>
    <property type="match status" value="1"/>
</dbReference>
<dbReference type="PANTHER" id="PTHR13504:SF35">
    <property type="entry name" value="PROTEIN ADENYLYLTRANSFERASE SOFIC"/>
    <property type="match status" value="1"/>
</dbReference>